<accession>A0A120N049</accession>
<organism evidence="1 2">
    <name type="scientific">Halorhodospira halochloris</name>
    <name type="common">Ectothiorhodospira halochloris</name>
    <dbReference type="NCBI Taxonomy" id="1052"/>
    <lineage>
        <taxon>Bacteria</taxon>
        <taxon>Pseudomonadati</taxon>
        <taxon>Pseudomonadota</taxon>
        <taxon>Gammaproteobacteria</taxon>
        <taxon>Chromatiales</taxon>
        <taxon>Ectothiorhodospiraceae</taxon>
        <taxon>Halorhodospira</taxon>
    </lineage>
</organism>
<proteinExistence type="predicted"/>
<keyword evidence="2" id="KW-1185">Reference proteome</keyword>
<evidence type="ECO:0000313" key="2">
    <source>
        <dbReference type="Proteomes" id="UP000218890"/>
    </source>
</evidence>
<dbReference type="AlphaFoldDB" id="A0A120N049"/>
<evidence type="ECO:0000313" key="1">
    <source>
        <dbReference type="EMBL" id="BAU58768.1"/>
    </source>
</evidence>
<dbReference type="KEGG" id="hhk:HH1059_20610"/>
<dbReference type="EMBL" id="AP017372">
    <property type="protein sequence ID" value="BAU58768.1"/>
    <property type="molecule type" value="Genomic_DNA"/>
</dbReference>
<name>A0A120N049_HALHR</name>
<gene>
    <name evidence="1" type="ORF">HH1059_20610</name>
</gene>
<protein>
    <submittedName>
        <fullName evidence="1">Uncharacterized protein</fullName>
    </submittedName>
</protein>
<dbReference type="Proteomes" id="UP000218890">
    <property type="component" value="Chromosome"/>
</dbReference>
<sequence>MSHAEPRTIYINADRVNVRHEDSALRVNRPGKAATYIPIVRIGRAVIRGCGGEELLGACLALARAGVVIHFQDGNGQQSAWLQPSGEPKNQPAQELAALIGEHTALGPYHWWRDAQRRHCWSMVFRHSPKGDFHSGCKRLEKYLRKLSPLHWIDHEIEALSRDLRSWLQAEIHRRGWNSVCRVLAAQGEDLESELYRCLYIPLLWRFVRWRRQQSLEISEYKRLEFVELQLANPIPRQLYRHLHALTEEYYVSWHKMSKNKVQADE</sequence>
<dbReference type="RefSeq" id="WP_096410071.1">
    <property type="nucleotide sequence ID" value="NZ_AP017372.2"/>
</dbReference>
<dbReference type="OrthoDB" id="5793609at2"/>
<reference evidence="1" key="1">
    <citation type="submission" date="2016-02" db="EMBL/GenBank/DDBJ databases">
        <title>Halorhodospira halochloris DSM-1059 complete genome, version 2.</title>
        <authorList>
            <person name="Tsukatani Y."/>
        </authorList>
    </citation>
    <scope>NUCLEOTIDE SEQUENCE</scope>
    <source>
        <strain evidence="1">DSM 1059</strain>
    </source>
</reference>